<accession>A0ABU5R7X0</accession>
<keyword evidence="2" id="KW-0808">Transferase</keyword>
<dbReference type="GO" id="GO:0016757">
    <property type="term" value="F:glycosyltransferase activity"/>
    <property type="evidence" value="ECO:0007669"/>
    <property type="project" value="UniProtKB-KW"/>
</dbReference>
<dbReference type="InterPro" id="IPR001173">
    <property type="entry name" value="Glyco_trans_2-like"/>
</dbReference>
<reference evidence="2 3" key="1">
    <citation type="submission" date="2023-12" db="EMBL/GenBank/DDBJ databases">
        <title>Amycolatopsis sp. V23-08.</title>
        <authorList>
            <person name="Somphong A."/>
        </authorList>
    </citation>
    <scope>NUCLEOTIDE SEQUENCE [LARGE SCALE GENOMIC DNA]</scope>
    <source>
        <strain evidence="2 3">V23-08</strain>
    </source>
</reference>
<dbReference type="Gene3D" id="3.90.550.10">
    <property type="entry name" value="Spore Coat Polysaccharide Biosynthesis Protein SpsA, Chain A"/>
    <property type="match status" value="1"/>
</dbReference>
<evidence type="ECO:0000313" key="3">
    <source>
        <dbReference type="Proteomes" id="UP001304298"/>
    </source>
</evidence>
<dbReference type="InterPro" id="IPR050834">
    <property type="entry name" value="Glycosyltransf_2"/>
</dbReference>
<gene>
    <name evidence="2" type="ORF">VA596_22540</name>
</gene>
<protein>
    <submittedName>
        <fullName evidence="2">Glycosyltransferase</fullName>
        <ecNumber evidence="2">2.4.-.-</ecNumber>
    </submittedName>
</protein>
<dbReference type="PANTHER" id="PTHR43685:SF11">
    <property type="entry name" value="GLYCOSYLTRANSFERASE TAGX-RELATED"/>
    <property type="match status" value="1"/>
</dbReference>
<comment type="caution">
    <text evidence="2">The sequence shown here is derived from an EMBL/GenBank/DDBJ whole genome shotgun (WGS) entry which is preliminary data.</text>
</comment>
<dbReference type="PANTHER" id="PTHR43685">
    <property type="entry name" value="GLYCOSYLTRANSFERASE"/>
    <property type="match status" value="1"/>
</dbReference>
<keyword evidence="2" id="KW-0328">Glycosyltransferase</keyword>
<dbReference type="SUPFAM" id="SSF53448">
    <property type="entry name" value="Nucleotide-diphospho-sugar transferases"/>
    <property type="match status" value="1"/>
</dbReference>
<proteinExistence type="predicted"/>
<feature type="domain" description="Glycosyltransferase 2-like" evidence="1">
    <location>
        <begin position="5"/>
        <end position="130"/>
    </location>
</feature>
<dbReference type="EC" id="2.4.-.-" evidence="2"/>
<evidence type="ECO:0000259" key="1">
    <source>
        <dbReference type="Pfam" id="PF00535"/>
    </source>
</evidence>
<dbReference type="Pfam" id="PF00535">
    <property type="entry name" value="Glycos_transf_2"/>
    <property type="match status" value="1"/>
</dbReference>
<evidence type="ECO:0000313" key="2">
    <source>
        <dbReference type="EMBL" id="MEA5362333.1"/>
    </source>
</evidence>
<dbReference type="RefSeq" id="WP_323329817.1">
    <property type="nucleotide sequence ID" value="NZ_JAYFSI010000005.1"/>
</dbReference>
<dbReference type="EMBL" id="JAYFSI010000005">
    <property type="protein sequence ID" value="MEA5362333.1"/>
    <property type="molecule type" value="Genomic_DNA"/>
</dbReference>
<dbReference type="Proteomes" id="UP001304298">
    <property type="component" value="Unassembled WGS sequence"/>
</dbReference>
<name>A0ABU5R7X0_9PSEU</name>
<dbReference type="InterPro" id="IPR029044">
    <property type="entry name" value="Nucleotide-diphossugar_trans"/>
</dbReference>
<keyword evidence="3" id="KW-1185">Reference proteome</keyword>
<organism evidence="2 3">
    <name type="scientific">Amycolatopsis heterodermiae</name>
    <dbReference type="NCBI Taxonomy" id="3110235"/>
    <lineage>
        <taxon>Bacteria</taxon>
        <taxon>Bacillati</taxon>
        <taxon>Actinomycetota</taxon>
        <taxon>Actinomycetes</taxon>
        <taxon>Pseudonocardiales</taxon>
        <taxon>Pseudonocardiaceae</taxon>
        <taxon>Amycolatopsis</taxon>
    </lineage>
</organism>
<sequence length="268" mass="28841">MVRLSVLMPCLDAGRHLRPALASVLGQLGPDDELVVQDARSADGSAEVLDELAAEDPRLRVVHERDGGQSDALNRALRRARGDFVLWANADDLLLPGALTAVRGAVTTRTQVVVGGWQLVDGEGGLLRESPAERLDRGQLLLRGCYAFSGALAVDREFLCARGGFAPDLHYVMDFDLMLRLAGADQAVVPQPLAALRYHDASKSGGLGRRFFTEGARVRWRGCRTAPDAVRALAGTAWHAAGVATAKLRFGARYTSLRQKVVSRCSTS</sequence>